<dbReference type="Pfam" id="PF01794">
    <property type="entry name" value="Ferric_reduct"/>
    <property type="match status" value="1"/>
</dbReference>
<dbReference type="InterPro" id="IPR050415">
    <property type="entry name" value="MRET"/>
</dbReference>
<dbReference type="CDD" id="cd06198">
    <property type="entry name" value="FNR_like_3"/>
    <property type="match status" value="1"/>
</dbReference>
<comment type="subcellular location">
    <subcellularLocation>
        <location evidence="2">Membrane</location>
        <topology evidence="2">Multi-pass membrane protein</topology>
    </subcellularLocation>
</comment>
<feature type="transmembrane region" description="Helical" evidence="13">
    <location>
        <begin position="80"/>
        <end position="96"/>
    </location>
</feature>
<dbReference type="PROSITE" id="PS51384">
    <property type="entry name" value="FAD_FR"/>
    <property type="match status" value="1"/>
</dbReference>
<dbReference type="EMBL" id="JBBKTX010000010">
    <property type="protein sequence ID" value="MFK4752650.1"/>
    <property type="molecule type" value="Genomic_DNA"/>
</dbReference>
<keyword evidence="11" id="KW-0411">Iron-sulfur</keyword>
<comment type="cofactor">
    <cofactor evidence="1">
        <name>FAD</name>
        <dbReference type="ChEBI" id="CHEBI:57692"/>
    </cofactor>
</comment>
<evidence type="ECO:0000259" key="14">
    <source>
        <dbReference type="PROSITE" id="PS51384"/>
    </source>
</evidence>
<evidence type="ECO:0000256" key="7">
    <source>
        <dbReference type="ARBA" id="ARBA00022827"/>
    </source>
</evidence>
<accession>A0ABW8NIY9</accession>
<organism evidence="15 16">
    <name type="scientific">Oceanobacter antarcticus</name>
    <dbReference type="NCBI Taxonomy" id="3133425"/>
    <lineage>
        <taxon>Bacteria</taxon>
        <taxon>Pseudomonadati</taxon>
        <taxon>Pseudomonadota</taxon>
        <taxon>Gammaproteobacteria</taxon>
        <taxon>Oceanospirillales</taxon>
        <taxon>Oceanospirillaceae</taxon>
        <taxon>Oceanobacter</taxon>
    </lineage>
</organism>
<evidence type="ECO:0000313" key="15">
    <source>
        <dbReference type="EMBL" id="MFK4752650.1"/>
    </source>
</evidence>
<evidence type="ECO:0000256" key="12">
    <source>
        <dbReference type="ARBA" id="ARBA00023136"/>
    </source>
</evidence>
<evidence type="ECO:0000256" key="6">
    <source>
        <dbReference type="ARBA" id="ARBA00022723"/>
    </source>
</evidence>
<feature type="domain" description="FAD-binding FR-type" evidence="14">
    <location>
        <begin position="210"/>
        <end position="320"/>
    </location>
</feature>
<dbReference type="Gene3D" id="3.40.50.80">
    <property type="entry name" value="Nucleotide-binding domain of ferredoxin-NADP reductase (FNR) module"/>
    <property type="match status" value="1"/>
</dbReference>
<keyword evidence="5" id="KW-0001">2Fe-2S</keyword>
<keyword evidence="8 13" id="KW-1133">Transmembrane helix</keyword>
<dbReference type="PANTHER" id="PTHR47354:SF8">
    <property type="entry name" value="1,2-PHENYLACETYL-COA EPOXIDASE, SUBUNIT E"/>
    <property type="match status" value="1"/>
</dbReference>
<feature type="transmembrane region" description="Helical" evidence="13">
    <location>
        <begin position="138"/>
        <end position="155"/>
    </location>
</feature>
<evidence type="ECO:0000256" key="5">
    <source>
        <dbReference type="ARBA" id="ARBA00022714"/>
    </source>
</evidence>
<keyword evidence="4 13" id="KW-0812">Transmembrane</keyword>
<dbReference type="Gene3D" id="2.40.30.10">
    <property type="entry name" value="Translation factors"/>
    <property type="match status" value="1"/>
</dbReference>
<proteinExistence type="predicted"/>
<dbReference type="InterPro" id="IPR013130">
    <property type="entry name" value="Fe3_Rdtase_TM_dom"/>
</dbReference>
<feature type="transmembrane region" description="Helical" evidence="13">
    <location>
        <begin position="193"/>
        <end position="214"/>
    </location>
</feature>
<feature type="transmembrane region" description="Helical" evidence="13">
    <location>
        <begin position="167"/>
        <end position="187"/>
    </location>
</feature>
<name>A0ABW8NIY9_9GAMM</name>
<dbReference type="SUPFAM" id="SSF52343">
    <property type="entry name" value="Ferredoxin reductase-like, C-terminal NADP-linked domain"/>
    <property type="match status" value="1"/>
</dbReference>
<keyword evidence="16" id="KW-1185">Reference proteome</keyword>
<evidence type="ECO:0000256" key="11">
    <source>
        <dbReference type="ARBA" id="ARBA00023014"/>
    </source>
</evidence>
<feature type="transmembrane region" description="Helical" evidence="13">
    <location>
        <begin position="38"/>
        <end position="59"/>
    </location>
</feature>
<evidence type="ECO:0000256" key="2">
    <source>
        <dbReference type="ARBA" id="ARBA00004141"/>
    </source>
</evidence>
<dbReference type="InterPro" id="IPR039261">
    <property type="entry name" value="FNR_nucleotide-bd"/>
</dbReference>
<keyword evidence="6" id="KW-0479">Metal-binding</keyword>
<dbReference type="InterPro" id="IPR017938">
    <property type="entry name" value="Riboflavin_synthase-like_b-brl"/>
</dbReference>
<keyword evidence="10" id="KW-0408">Iron</keyword>
<evidence type="ECO:0000256" key="9">
    <source>
        <dbReference type="ARBA" id="ARBA00023002"/>
    </source>
</evidence>
<sequence>MKSATRLYLGLLLAITLLWLLADSLLPEPFSYFSFRAVFIQYSGAIAMAVMSLAMVLAVRSSWLEARLNGLDKMYQLHKWLGITALVTAVLHWWFAQGTKWMVGWGWLERPQRGTRPEQTLGLIEEAFNSVRELAEQVGEWAFYGAALLMVLALIKRFPYHWFKKTHTLIAVAYLALVFHAVVLIKFEYWSQPIGWLLALLILAGTLSAVWILAGRVGKRRTVAGHIDSVIRYPDMKTIETRICPDHGWPGHRAGQFAFLKSRADEAPHPFTIASAWNPADPCLVFISKALGDHTVQMMDYLEPGLPVSVEGPYGCFNFDDDRPRQIWIGAGIGITPFIARMKQLQQLPGSQSIDLYHTTADVDEQALDKLISDARDAGVELHLVLSGQDKRLTAQQIMAEVSEWQQASVWFCGPAAFGQQLKRELTVAGMPADHFHQEMFEMR</sequence>
<keyword evidence="9" id="KW-0560">Oxidoreductase</keyword>
<reference evidence="15 16" key="1">
    <citation type="submission" date="2024-03" db="EMBL/GenBank/DDBJ databases">
        <title>High-quality draft genome sequence of Oceanobacter sp. wDCs-4.</title>
        <authorList>
            <person name="Dong C."/>
        </authorList>
    </citation>
    <scope>NUCLEOTIDE SEQUENCE [LARGE SCALE GENOMIC DNA]</scope>
    <source>
        <strain evidence="16">wDCs-4</strain>
    </source>
</reference>
<evidence type="ECO:0000313" key="16">
    <source>
        <dbReference type="Proteomes" id="UP001620597"/>
    </source>
</evidence>
<keyword evidence="7" id="KW-0274">FAD</keyword>
<dbReference type="Proteomes" id="UP001620597">
    <property type="component" value="Unassembled WGS sequence"/>
</dbReference>
<keyword evidence="3" id="KW-0285">Flavoprotein</keyword>
<evidence type="ECO:0000256" key="1">
    <source>
        <dbReference type="ARBA" id="ARBA00001974"/>
    </source>
</evidence>
<evidence type="ECO:0000256" key="3">
    <source>
        <dbReference type="ARBA" id="ARBA00022630"/>
    </source>
</evidence>
<dbReference type="RefSeq" id="WP_416205855.1">
    <property type="nucleotide sequence ID" value="NZ_JBBKTX010000010.1"/>
</dbReference>
<gene>
    <name evidence="15" type="ORF">WG929_09560</name>
</gene>
<dbReference type="SUPFAM" id="SSF63380">
    <property type="entry name" value="Riboflavin synthase domain-like"/>
    <property type="match status" value="1"/>
</dbReference>
<keyword evidence="12 13" id="KW-0472">Membrane</keyword>
<dbReference type="InterPro" id="IPR017927">
    <property type="entry name" value="FAD-bd_FR_type"/>
</dbReference>
<evidence type="ECO:0000256" key="10">
    <source>
        <dbReference type="ARBA" id="ARBA00023004"/>
    </source>
</evidence>
<evidence type="ECO:0000256" key="8">
    <source>
        <dbReference type="ARBA" id="ARBA00022989"/>
    </source>
</evidence>
<comment type="caution">
    <text evidence="15">The sequence shown here is derived from an EMBL/GenBank/DDBJ whole genome shotgun (WGS) entry which is preliminary data.</text>
</comment>
<evidence type="ECO:0000256" key="4">
    <source>
        <dbReference type="ARBA" id="ARBA00022692"/>
    </source>
</evidence>
<dbReference type="PANTHER" id="PTHR47354">
    <property type="entry name" value="NADH OXIDOREDUCTASE HCR"/>
    <property type="match status" value="1"/>
</dbReference>
<evidence type="ECO:0000256" key="13">
    <source>
        <dbReference type="SAM" id="Phobius"/>
    </source>
</evidence>
<protein>
    <submittedName>
        <fullName evidence="15">Ferric reductase-like transmembrane domain-containing protein</fullName>
    </submittedName>
</protein>